<dbReference type="PANTHER" id="PTHR21228:SF40">
    <property type="entry name" value="LD45607P"/>
    <property type="match status" value="1"/>
</dbReference>
<dbReference type="GO" id="GO:0000963">
    <property type="term" value="P:mitochondrial RNA processing"/>
    <property type="evidence" value="ECO:0007669"/>
    <property type="project" value="TreeGrafter"/>
</dbReference>
<reference evidence="1" key="1">
    <citation type="submission" date="2021-02" db="EMBL/GenBank/DDBJ databases">
        <authorList>
            <person name="Dougan E. K."/>
            <person name="Rhodes N."/>
            <person name="Thang M."/>
            <person name="Chan C."/>
        </authorList>
    </citation>
    <scope>NUCLEOTIDE SEQUENCE</scope>
</reference>
<dbReference type="GO" id="GO:0005759">
    <property type="term" value="C:mitochondrial matrix"/>
    <property type="evidence" value="ECO:0007669"/>
    <property type="project" value="TreeGrafter"/>
</dbReference>
<dbReference type="InterPro" id="IPR050870">
    <property type="entry name" value="FAST_kinase"/>
</dbReference>
<accession>A0A813E2K5</accession>
<name>A0A813E2K5_POLGL</name>
<dbReference type="PANTHER" id="PTHR21228">
    <property type="entry name" value="FAST LEU-RICH DOMAIN-CONTAINING"/>
    <property type="match status" value="1"/>
</dbReference>
<organism evidence="1 2">
    <name type="scientific">Polarella glacialis</name>
    <name type="common">Dinoflagellate</name>
    <dbReference type="NCBI Taxonomy" id="89957"/>
    <lineage>
        <taxon>Eukaryota</taxon>
        <taxon>Sar</taxon>
        <taxon>Alveolata</taxon>
        <taxon>Dinophyceae</taxon>
        <taxon>Suessiales</taxon>
        <taxon>Suessiaceae</taxon>
        <taxon>Polarella</taxon>
    </lineage>
</organism>
<evidence type="ECO:0000313" key="1">
    <source>
        <dbReference type="EMBL" id="CAE8595246.1"/>
    </source>
</evidence>
<dbReference type="Proteomes" id="UP000654075">
    <property type="component" value="Unassembled WGS sequence"/>
</dbReference>
<gene>
    <name evidence="1" type="ORF">PGLA1383_LOCUS13760</name>
</gene>
<dbReference type="AlphaFoldDB" id="A0A813E2K5"/>
<dbReference type="EMBL" id="CAJNNV010007690">
    <property type="protein sequence ID" value="CAE8595246.1"/>
    <property type="molecule type" value="Genomic_DNA"/>
</dbReference>
<protein>
    <submittedName>
        <fullName evidence="1">Uncharacterized protein</fullName>
    </submittedName>
</protein>
<dbReference type="OrthoDB" id="385235at2759"/>
<sequence length="359" mass="39117">MAVMQVLGAEALRKVSSFNVQSTSNLAWSCAKLQHKCDQLLGAAASAATAAVANSDAQALSNALWSLAALEVWHQPLQASISAKSTEMSNESTTQEVSNLCWASAKLWSHDGPALAALWGQAIARATELNKQEPSVMAWSLATLNLRSQPLLRAASAQAVLRMADFGMLETSNMSWSFARLAERGERLTNATSDAALAHHARAREFNASDQSAAPFASAMDSAAVEGLGLRPELAATLAKVSMETLVEHTGTLQSACQFSFQPFDVLSWALLWGSFISNIHFDPRPPLAVGCWHVFALFDLRVSEQHALRTDATMRKHMVKSNRFMARSLVDSAHARLEMAYPQSTKHKTRKAFHQRRS</sequence>
<keyword evidence="2" id="KW-1185">Reference proteome</keyword>
<dbReference type="GO" id="GO:0003723">
    <property type="term" value="F:RNA binding"/>
    <property type="evidence" value="ECO:0007669"/>
    <property type="project" value="TreeGrafter"/>
</dbReference>
<comment type="caution">
    <text evidence="1">The sequence shown here is derived from an EMBL/GenBank/DDBJ whole genome shotgun (WGS) entry which is preliminary data.</text>
</comment>
<dbReference type="GO" id="GO:0035770">
    <property type="term" value="C:ribonucleoprotein granule"/>
    <property type="evidence" value="ECO:0007669"/>
    <property type="project" value="TreeGrafter"/>
</dbReference>
<proteinExistence type="predicted"/>
<evidence type="ECO:0000313" key="2">
    <source>
        <dbReference type="Proteomes" id="UP000654075"/>
    </source>
</evidence>
<dbReference type="GO" id="GO:0044528">
    <property type="term" value="P:regulation of mitochondrial mRNA stability"/>
    <property type="evidence" value="ECO:0007669"/>
    <property type="project" value="TreeGrafter"/>
</dbReference>